<dbReference type="GO" id="GO:0005524">
    <property type="term" value="F:ATP binding"/>
    <property type="evidence" value="ECO:0007669"/>
    <property type="project" value="UniProtKB-UniRule"/>
</dbReference>
<evidence type="ECO:0000313" key="16">
    <source>
        <dbReference type="EMBL" id="TXG89669.1"/>
    </source>
</evidence>
<dbReference type="PANTHER" id="PTHR32182:SF0">
    <property type="entry name" value="DNA REPLICATION AND REPAIR PROTEIN RECF"/>
    <property type="match status" value="1"/>
</dbReference>
<evidence type="ECO:0000256" key="14">
    <source>
        <dbReference type="RuleBase" id="RU000578"/>
    </source>
</evidence>
<dbReference type="CDD" id="cd03242">
    <property type="entry name" value="ABC_RecF"/>
    <property type="match status" value="1"/>
</dbReference>
<evidence type="ECO:0000256" key="8">
    <source>
        <dbReference type="ARBA" id="ARBA00022840"/>
    </source>
</evidence>
<evidence type="ECO:0000313" key="17">
    <source>
        <dbReference type="Proteomes" id="UP000471120"/>
    </source>
</evidence>
<dbReference type="PANTHER" id="PTHR32182">
    <property type="entry name" value="DNA REPLICATION AND REPAIR PROTEIN RECF"/>
    <property type="match status" value="1"/>
</dbReference>
<comment type="caution">
    <text evidence="16">The sequence shown here is derived from an EMBL/GenBank/DDBJ whole genome shotgun (WGS) entry which is preliminary data.</text>
</comment>
<keyword evidence="10 13" id="KW-0234">DNA repair</keyword>
<evidence type="ECO:0000256" key="10">
    <source>
        <dbReference type="ARBA" id="ARBA00023204"/>
    </source>
</evidence>
<dbReference type="GO" id="GO:0003697">
    <property type="term" value="F:single-stranded DNA binding"/>
    <property type="evidence" value="ECO:0007669"/>
    <property type="project" value="UniProtKB-UniRule"/>
</dbReference>
<keyword evidence="8 13" id="KW-0067">ATP-binding</keyword>
<accession>A0A6P2CA96</accession>
<comment type="function">
    <text evidence="12 13 14">The RecF protein is involved in DNA metabolism; it is required for DNA replication and normal SOS inducibility. RecF binds preferentially to single-stranded, linear DNA. It also seems to bind ATP.</text>
</comment>
<evidence type="ECO:0000256" key="2">
    <source>
        <dbReference type="ARBA" id="ARBA00008016"/>
    </source>
</evidence>
<dbReference type="PROSITE" id="PS00618">
    <property type="entry name" value="RECF_2"/>
    <property type="match status" value="1"/>
</dbReference>
<dbReference type="Pfam" id="PF02463">
    <property type="entry name" value="SMC_N"/>
    <property type="match status" value="1"/>
</dbReference>
<organism evidence="16 17">
    <name type="scientific">Rhodococcus rhodnii</name>
    <dbReference type="NCBI Taxonomy" id="38312"/>
    <lineage>
        <taxon>Bacteria</taxon>
        <taxon>Bacillati</taxon>
        <taxon>Actinomycetota</taxon>
        <taxon>Actinomycetes</taxon>
        <taxon>Mycobacteriales</taxon>
        <taxon>Nocardiaceae</taxon>
        <taxon>Rhodococcus</taxon>
    </lineage>
</organism>
<dbReference type="SUPFAM" id="SSF52540">
    <property type="entry name" value="P-loop containing nucleoside triphosphate hydrolases"/>
    <property type="match status" value="1"/>
</dbReference>
<evidence type="ECO:0000256" key="12">
    <source>
        <dbReference type="ARBA" id="ARBA00025401"/>
    </source>
</evidence>
<dbReference type="AlphaFoldDB" id="A0A6P2CA96"/>
<keyword evidence="5 13" id="KW-0235">DNA replication</keyword>
<dbReference type="GO" id="GO:0006260">
    <property type="term" value="P:DNA replication"/>
    <property type="evidence" value="ECO:0007669"/>
    <property type="project" value="UniProtKB-UniRule"/>
</dbReference>
<evidence type="ECO:0000256" key="1">
    <source>
        <dbReference type="ARBA" id="ARBA00004496"/>
    </source>
</evidence>
<dbReference type="InterPro" id="IPR042174">
    <property type="entry name" value="RecF_2"/>
</dbReference>
<dbReference type="HAMAP" id="MF_00365">
    <property type="entry name" value="RecF"/>
    <property type="match status" value="1"/>
</dbReference>
<keyword evidence="11 13" id="KW-0742">SOS response</keyword>
<evidence type="ECO:0000259" key="15">
    <source>
        <dbReference type="Pfam" id="PF02463"/>
    </source>
</evidence>
<dbReference type="GO" id="GO:0000731">
    <property type="term" value="P:DNA synthesis involved in DNA repair"/>
    <property type="evidence" value="ECO:0007669"/>
    <property type="project" value="TreeGrafter"/>
</dbReference>
<evidence type="ECO:0000256" key="6">
    <source>
        <dbReference type="ARBA" id="ARBA00022741"/>
    </source>
</evidence>
<name>A0A6P2CA96_9NOCA</name>
<evidence type="ECO:0000256" key="4">
    <source>
        <dbReference type="ARBA" id="ARBA00022490"/>
    </source>
</evidence>
<sequence length="414" mass="44622">MFVRSLRLRDFRSWDHAEFVFAPGPTVLVGPNGHGKTNVVEAVGYLSTLSSHRVSSDAPLVRSGRTEATISATVVNAGRELTIDVEIVSGAANKARIGGSPTRRTREILGVLQTVVFAPEDLSLVRGDPGDRRRYLDEMMTARRPALAGTRADYDKVLRQRSALLKSAGGALRRASAAGRTDPEAASALSTLDVWDGHLAEYGAQLLVARAEVVHALAPHVTSAYASIARNSRPATIRYRSSLAEALPEGFFDPARAPEDGDVDLVRSAFVAELERVRRKEIERGVSLVGPHRDDLELLLGDGPAKGFASHGESWSFALALRLAPFELLRDEGTDPVLILDDVFAELDRDRRRALVDFASGVEQVLVTAAVEDDIPEVLRAHRFRIRADDGADGRISAVVGSSDGPVESARGSA</sequence>
<evidence type="ECO:0000256" key="7">
    <source>
        <dbReference type="ARBA" id="ARBA00022763"/>
    </source>
</evidence>
<keyword evidence="9 13" id="KW-0238">DNA-binding</keyword>
<protein>
    <recommendedName>
        <fullName evidence="3 13">DNA replication and repair protein RecF</fullName>
    </recommendedName>
</protein>
<evidence type="ECO:0000256" key="9">
    <source>
        <dbReference type="ARBA" id="ARBA00023125"/>
    </source>
</evidence>
<dbReference type="InterPro" id="IPR027417">
    <property type="entry name" value="P-loop_NTPase"/>
</dbReference>
<evidence type="ECO:0000256" key="11">
    <source>
        <dbReference type="ARBA" id="ARBA00023236"/>
    </source>
</evidence>
<dbReference type="Proteomes" id="UP000471120">
    <property type="component" value="Unassembled WGS sequence"/>
</dbReference>
<feature type="domain" description="RecF/RecN/SMC N-terminal" evidence="15">
    <location>
        <begin position="3"/>
        <end position="371"/>
    </location>
</feature>
<keyword evidence="7 13" id="KW-0227">DNA damage</keyword>
<comment type="similarity">
    <text evidence="2 13 14">Belongs to the RecF family.</text>
</comment>
<comment type="subcellular location">
    <subcellularLocation>
        <location evidence="1 13 14">Cytoplasm</location>
    </subcellularLocation>
</comment>
<dbReference type="InterPro" id="IPR003395">
    <property type="entry name" value="RecF/RecN/SMC_N"/>
</dbReference>
<evidence type="ECO:0000256" key="3">
    <source>
        <dbReference type="ARBA" id="ARBA00020170"/>
    </source>
</evidence>
<dbReference type="Gene3D" id="3.40.50.300">
    <property type="entry name" value="P-loop containing nucleotide triphosphate hydrolases"/>
    <property type="match status" value="1"/>
</dbReference>
<dbReference type="EMBL" id="QRCM01000001">
    <property type="protein sequence ID" value="TXG89669.1"/>
    <property type="molecule type" value="Genomic_DNA"/>
</dbReference>
<proteinExistence type="inferred from homology"/>
<dbReference type="NCBIfam" id="TIGR00611">
    <property type="entry name" value="recf"/>
    <property type="match status" value="1"/>
</dbReference>
<feature type="binding site" evidence="13">
    <location>
        <begin position="30"/>
        <end position="37"/>
    </location>
    <ligand>
        <name>ATP</name>
        <dbReference type="ChEBI" id="CHEBI:30616"/>
    </ligand>
</feature>
<dbReference type="RefSeq" id="WP_010838993.1">
    <property type="nucleotide sequence ID" value="NZ_QRCM01000001.1"/>
</dbReference>
<keyword evidence="4 13" id="KW-0963">Cytoplasm</keyword>
<evidence type="ECO:0000256" key="5">
    <source>
        <dbReference type="ARBA" id="ARBA00022705"/>
    </source>
</evidence>
<dbReference type="GO" id="GO:0006302">
    <property type="term" value="P:double-strand break repair"/>
    <property type="evidence" value="ECO:0007669"/>
    <property type="project" value="TreeGrafter"/>
</dbReference>
<dbReference type="GO" id="GO:0009432">
    <property type="term" value="P:SOS response"/>
    <property type="evidence" value="ECO:0007669"/>
    <property type="project" value="UniProtKB-UniRule"/>
</dbReference>
<dbReference type="Gene3D" id="1.20.1050.90">
    <property type="entry name" value="RecF/RecN/SMC, N-terminal domain"/>
    <property type="match status" value="1"/>
</dbReference>
<dbReference type="GO" id="GO:0005737">
    <property type="term" value="C:cytoplasm"/>
    <property type="evidence" value="ECO:0007669"/>
    <property type="project" value="UniProtKB-SubCell"/>
</dbReference>
<gene>
    <name evidence="13" type="primary">recF</name>
    <name evidence="16" type="ORF">DW322_04835</name>
</gene>
<keyword evidence="6 13" id="KW-0547">Nucleotide-binding</keyword>
<reference evidence="16 17" key="1">
    <citation type="submission" date="2018-07" db="EMBL/GenBank/DDBJ databases">
        <title>Genome sequence of Rhodococcus rhodnii ATCC 35071 from Rhodnius prolixus.</title>
        <authorList>
            <person name="Patel V."/>
            <person name="Vogel K.J."/>
        </authorList>
    </citation>
    <scope>NUCLEOTIDE SEQUENCE [LARGE SCALE GENOMIC DNA]</scope>
    <source>
        <strain evidence="16 17">ATCC 35071</strain>
    </source>
</reference>
<dbReference type="InterPro" id="IPR018078">
    <property type="entry name" value="DNA-binding_RecF_CS"/>
</dbReference>
<dbReference type="PROSITE" id="PS00617">
    <property type="entry name" value="RECF_1"/>
    <property type="match status" value="1"/>
</dbReference>
<dbReference type="InterPro" id="IPR001238">
    <property type="entry name" value="DNA-binding_RecF"/>
</dbReference>
<evidence type="ECO:0000256" key="13">
    <source>
        <dbReference type="HAMAP-Rule" id="MF_00365"/>
    </source>
</evidence>